<evidence type="ECO:0000313" key="4">
    <source>
        <dbReference type="EMBL" id="TWU37052.1"/>
    </source>
</evidence>
<dbReference type="SUPFAM" id="SSF48452">
    <property type="entry name" value="TPR-like"/>
    <property type="match status" value="1"/>
</dbReference>
<evidence type="ECO:0000256" key="1">
    <source>
        <dbReference type="ARBA" id="ARBA00022737"/>
    </source>
</evidence>
<dbReference type="PANTHER" id="PTHR45586">
    <property type="entry name" value="TPR REPEAT-CONTAINING PROTEIN PA4667"/>
    <property type="match status" value="1"/>
</dbReference>
<evidence type="ECO:0000256" key="2">
    <source>
        <dbReference type="ARBA" id="ARBA00022803"/>
    </source>
</evidence>
<accession>A0A5C6DKE2</accession>
<dbReference type="InterPro" id="IPR011990">
    <property type="entry name" value="TPR-like_helical_dom_sf"/>
</dbReference>
<name>A0A5C6DKE2_9BACT</name>
<organism evidence="4 5">
    <name type="scientific">Novipirellula artificiosorum</name>
    <dbReference type="NCBI Taxonomy" id="2528016"/>
    <lineage>
        <taxon>Bacteria</taxon>
        <taxon>Pseudomonadati</taxon>
        <taxon>Planctomycetota</taxon>
        <taxon>Planctomycetia</taxon>
        <taxon>Pirellulales</taxon>
        <taxon>Pirellulaceae</taxon>
        <taxon>Novipirellula</taxon>
    </lineage>
</organism>
<protein>
    <submittedName>
        <fullName evidence="4">Uncharacterized protein</fullName>
    </submittedName>
</protein>
<dbReference type="PROSITE" id="PS50005">
    <property type="entry name" value="TPR"/>
    <property type="match status" value="1"/>
</dbReference>
<sequence length="1023" mass="112436">MMHDMLRPFSTFALHVPCWMPARWSLGIVLLFVLFAQSASAEGEPAEDFLKYLRAAGYFDTAITYLDRIDQFPSQYPGVSETLREAIDLEKAQTYIDAAVAARSVEDRDQFFASAETSLADFLKQETHPRVSEARLQLGKLQLVRANQLLLSGASDPKKSLARDSFIAASQTFDTIVENLRGKLKEMQGQKIDANADPQAAALRTQYRGDFLDAKLNAGEARRLAALTYSDPATDGKTLLEEAIAEFKDLSDNYDGFVTGAIALLNLGQSQQAIGDDQAATDSFMRLLEKPDLDPLRDARFQATSGLIQIALAKSPPDYDPAIGRGKAMLADLRMDEKKSPSVLQLKLDLAKAYLVKADDTANTKSAERKTAESEGRQLLNDIQKLPGNHAAESAELLRGLGIEVDDVEMPKAEDPKSLEDALDSAKKLLEISENAQQALTILSQQGGDSSEMQSQRQEFAKQIRDARLIAIQILQRGITMIHSETDRESLNQARQILAYLLYQEERYRDAVVVGSFLARTSPGTQIGMEGGLLALRSFQKLLSEVPEESNGNLVEQIELFGNFLTEAWPGDPQASAAQGIMIRLALRRDDWDQARTLIDKMPEGAERATFDRLLGRLLWNAFIAARQAKHAEEASALLAKAENALRSGIDGIAGERAEAEGMQAALVLAKVYLRQGDSKRALATLDDPKYGPIKLAEALAADDDAFRGDLAATELSTIVERMTSEGGDPDALLSRATAAMEKLQRSFSGAEGQQRLNQIYVGMARGLEEELETAPEAKKAKLIEAFRVILSRIAESSKDPATLEWIMQTLVQLGEAAMAPNDSKATGQAAELLKTAVATSKRLEKASQQVPLSVRFQLARSQRLLGQYRDAIDSYEKILQEKPTMLDAQVEAATAYEKWAAELQPKVAVRAYEAALNGARPGADNKPVIWGWGKISQLTSRDKKFAEVFFDARYHVALCRFLWGRAAKDTKILNRSESDVTQVAALYPDLGNPAQRAKFDSLLRQIQKAIGKPVTGLPKPKT</sequence>
<comment type="caution">
    <text evidence="4">The sequence shown here is derived from an EMBL/GenBank/DDBJ whole genome shotgun (WGS) entry which is preliminary data.</text>
</comment>
<dbReference type="InterPro" id="IPR051012">
    <property type="entry name" value="CellSynth/LPSAsmb/PSIAsmb"/>
</dbReference>
<keyword evidence="1" id="KW-0677">Repeat</keyword>
<feature type="repeat" description="TPR" evidence="3">
    <location>
        <begin position="853"/>
        <end position="886"/>
    </location>
</feature>
<dbReference type="AlphaFoldDB" id="A0A5C6DKE2"/>
<dbReference type="Gene3D" id="1.25.40.10">
    <property type="entry name" value="Tetratricopeptide repeat domain"/>
    <property type="match status" value="2"/>
</dbReference>
<keyword evidence="5" id="KW-1185">Reference proteome</keyword>
<evidence type="ECO:0000313" key="5">
    <source>
        <dbReference type="Proteomes" id="UP000319143"/>
    </source>
</evidence>
<dbReference type="EMBL" id="SJPV01000005">
    <property type="protein sequence ID" value="TWU37052.1"/>
    <property type="molecule type" value="Genomic_DNA"/>
</dbReference>
<dbReference type="InterPro" id="IPR019734">
    <property type="entry name" value="TPR_rpt"/>
</dbReference>
<dbReference type="PANTHER" id="PTHR45586:SF1">
    <property type="entry name" value="LIPOPOLYSACCHARIDE ASSEMBLY PROTEIN B"/>
    <property type="match status" value="1"/>
</dbReference>
<reference evidence="4 5" key="1">
    <citation type="submission" date="2019-02" db="EMBL/GenBank/DDBJ databases">
        <title>Deep-cultivation of Planctomycetes and their phenomic and genomic characterization uncovers novel biology.</title>
        <authorList>
            <person name="Wiegand S."/>
            <person name="Jogler M."/>
            <person name="Boedeker C."/>
            <person name="Pinto D."/>
            <person name="Vollmers J."/>
            <person name="Rivas-Marin E."/>
            <person name="Kohn T."/>
            <person name="Peeters S.H."/>
            <person name="Heuer A."/>
            <person name="Rast P."/>
            <person name="Oberbeckmann S."/>
            <person name="Bunk B."/>
            <person name="Jeske O."/>
            <person name="Meyerdierks A."/>
            <person name="Storesund J.E."/>
            <person name="Kallscheuer N."/>
            <person name="Luecker S."/>
            <person name="Lage O.M."/>
            <person name="Pohl T."/>
            <person name="Merkel B.J."/>
            <person name="Hornburger P."/>
            <person name="Mueller R.-W."/>
            <person name="Bruemmer F."/>
            <person name="Labrenz M."/>
            <person name="Spormann A.M."/>
            <person name="Op Den Camp H."/>
            <person name="Overmann J."/>
            <person name="Amann R."/>
            <person name="Jetten M.S.M."/>
            <person name="Mascher T."/>
            <person name="Medema M.H."/>
            <person name="Devos D.P."/>
            <person name="Kaster A.-K."/>
            <person name="Ovreas L."/>
            <person name="Rohde M."/>
            <person name="Galperin M.Y."/>
            <person name="Jogler C."/>
        </authorList>
    </citation>
    <scope>NUCLEOTIDE SEQUENCE [LARGE SCALE GENOMIC DNA]</scope>
    <source>
        <strain evidence="4 5">Poly41</strain>
    </source>
</reference>
<dbReference type="Proteomes" id="UP000319143">
    <property type="component" value="Unassembled WGS sequence"/>
</dbReference>
<evidence type="ECO:0000256" key="3">
    <source>
        <dbReference type="PROSITE-ProRule" id="PRU00339"/>
    </source>
</evidence>
<proteinExistence type="predicted"/>
<gene>
    <name evidence="4" type="ORF">Poly41_31780</name>
</gene>
<dbReference type="SMART" id="SM00028">
    <property type="entry name" value="TPR"/>
    <property type="match status" value="2"/>
</dbReference>
<dbReference type="Pfam" id="PF13174">
    <property type="entry name" value="TPR_6"/>
    <property type="match status" value="2"/>
</dbReference>
<keyword evidence="2 3" id="KW-0802">TPR repeat</keyword>